<evidence type="ECO:0000313" key="4">
    <source>
        <dbReference type="Proteomes" id="UP000009027"/>
    </source>
</evidence>
<dbReference type="VEuPathDB" id="TriTrypDB:TvY486_0016000"/>
<name>F9WMX9_TRYVY</name>
<evidence type="ECO:0000313" key="3">
    <source>
        <dbReference type="EMBL" id="CCD18894.1"/>
    </source>
</evidence>
<reference evidence="3 4" key="1">
    <citation type="journal article" date="2012" name="Proc. Natl. Acad. Sci. U.S.A.">
        <title>Antigenic diversity is generated by distinct evolutionary mechanisms in African trypanosome species.</title>
        <authorList>
            <person name="Jackson A.P."/>
            <person name="Berry A."/>
            <person name="Aslett M."/>
            <person name="Allison H.C."/>
            <person name="Burton P."/>
            <person name="Vavrova-Anderson J."/>
            <person name="Brown R."/>
            <person name="Browne H."/>
            <person name="Corton N."/>
            <person name="Hauser H."/>
            <person name="Gamble J."/>
            <person name="Gilderthorp R."/>
            <person name="Marcello L."/>
            <person name="McQuillan J."/>
            <person name="Otto T.D."/>
            <person name="Quail M.A."/>
            <person name="Sanders M.J."/>
            <person name="van Tonder A."/>
            <person name="Ginger M.L."/>
            <person name="Field M.C."/>
            <person name="Barry J.D."/>
            <person name="Hertz-Fowler C."/>
            <person name="Berriman M."/>
        </authorList>
    </citation>
    <scope>NUCLEOTIDE SEQUENCE</scope>
    <source>
        <strain evidence="3 4">Y486</strain>
    </source>
</reference>
<evidence type="ECO:0000256" key="2">
    <source>
        <dbReference type="SAM" id="SignalP"/>
    </source>
</evidence>
<accession>F9WMX9</accession>
<feature type="chain" id="PRO_5003394918" evidence="2">
    <location>
        <begin position="21"/>
        <end position="414"/>
    </location>
</feature>
<gene>
    <name evidence="3" type="ORF">TvY486_0016000</name>
</gene>
<dbReference type="AlphaFoldDB" id="F9WMX9"/>
<keyword evidence="4" id="KW-1185">Reference proteome</keyword>
<dbReference type="EMBL" id="CAEX01002127">
    <property type="protein sequence ID" value="CCD18894.1"/>
    <property type="molecule type" value="Genomic_DNA"/>
</dbReference>
<proteinExistence type="predicted"/>
<evidence type="ECO:0000256" key="1">
    <source>
        <dbReference type="SAM" id="MobiDB-lite"/>
    </source>
</evidence>
<feature type="compositionally biased region" description="Polar residues" evidence="1">
    <location>
        <begin position="285"/>
        <end position="304"/>
    </location>
</feature>
<sequence>MRLHLLLRAALLTVVLSGTALDIFVSVGGSGVPGGPLLVEGGAELICGLSGALKKVNWFAENFRKRSGHAWCKRQIAEKVKSAAEKLANEIDAFIALFECVHRDDKDIFCLATGNAALNKRASLPNDRLGGCAGHWKFNGNYNHSDVAAELNERINAFTGGRGGGVSWKQGTSSVFGSGLRNDEGCPLTQHKPSSAPRCGGKLDQYGTVYGGLWKIVGEGYGSCSENECSCPKHYAYDAKPKIYWIGADVENSLGSAMLLKQLRENFSKLGKGSEEGCMANTNAQSVTSTAQAVSRPDSGTQSDEGLERISDESGDGAHPSAGDLVTAGGAIANAHNDSRSAAKLLEGLAGTAHGRGNVTAGADEVGSSMGLVPHSAPHREMERELAISLRSASYCTKLNWLAAVAVLCAELVK</sequence>
<dbReference type="Proteomes" id="UP000009027">
    <property type="component" value="Unassembled WGS sequence"/>
</dbReference>
<feature type="signal peptide" evidence="2">
    <location>
        <begin position="1"/>
        <end position="20"/>
    </location>
</feature>
<protein>
    <submittedName>
        <fullName evidence="3">Variant surface glycoprotein, (VSG), putative</fullName>
    </submittedName>
</protein>
<feature type="region of interest" description="Disordered" evidence="1">
    <location>
        <begin position="285"/>
        <end position="325"/>
    </location>
</feature>
<organism evidence="3 4">
    <name type="scientific">Trypanosoma vivax (strain Y486)</name>
    <dbReference type="NCBI Taxonomy" id="1055687"/>
    <lineage>
        <taxon>Eukaryota</taxon>
        <taxon>Discoba</taxon>
        <taxon>Euglenozoa</taxon>
        <taxon>Kinetoplastea</taxon>
        <taxon>Metakinetoplastina</taxon>
        <taxon>Trypanosomatida</taxon>
        <taxon>Trypanosomatidae</taxon>
        <taxon>Trypanosoma</taxon>
        <taxon>Duttonella</taxon>
    </lineage>
</organism>
<keyword evidence="2" id="KW-0732">Signal</keyword>